<sequence length="477" mass="53367">MGRDQEGQSRSHPNSVQPNTDASSSYAKRHSIAHPGHKTPNNMSRDPSTERRGRPTKRDAYLLTTMRPPELVRNIQSRGSLSETQPTFMGSRETSAHTLQSQTSHESRKSYNAHAGRTNRFKHPMNAYANDQQLETIVPHHTSILQQKYRQRSSDFIRPAASTRTSSGNVTQLSERSARQSISINMGGDLIPAFDDMNMDMDEGEEAENVDDIVGAEHIEHADNALSATTSLTDAVFPTVDVISKPTEERTLHSEVASESKPANKRQQQMGRIQQRIQHLKTLKDSDEEHGWSAGFSNVQQKTLLDSLNYDLQSLRRYNYRPLVSSLERIESLNIEKTSTKTAMNGPNPDPSLKSFHPLMSDLRATQRNASTTSNIQRKKPVDTEKLQRMLRKSSEVTRSIWLEASKPVSLSKATTMSSDGTYSKDFDLRTINTKGSFAANGELDRIHENFAGFKIGHTIQHLSSGSSDPSPKTNRV</sequence>
<evidence type="ECO:0000313" key="2">
    <source>
        <dbReference type="EMBL" id="ONH67531.1"/>
    </source>
</evidence>
<dbReference type="VEuPathDB" id="FungiDB:BON22_2343"/>
<reference evidence="3" key="1">
    <citation type="journal article" date="2017" name="Genome Announc.">
        <title>Genome sequences of Cyberlindnera fabianii 65, Pichia kudriavzevii 129, and Saccharomyces cerevisiae 131 isolated from fermented masau fruits in Zimbabwe.</title>
        <authorList>
            <person name="van Rijswijck I.M.H."/>
            <person name="Derks M.F.L."/>
            <person name="Abee T."/>
            <person name="de Ridder D."/>
            <person name="Smid E.J."/>
        </authorList>
    </citation>
    <scope>NUCLEOTIDE SEQUENCE [LARGE SCALE GENOMIC DNA]</scope>
    <source>
        <strain evidence="3">65</strain>
    </source>
</reference>
<dbReference type="AlphaFoldDB" id="A0A1V2L921"/>
<comment type="caution">
    <text evidence="2">The sequence shown here is derived from an EMBL/GenBank/DDBJ whole genome shotgun (WGS) entry which is preliminary data.</text>
</comment>
<feature type="compositionally biased region" description="Polar residues" evidence="1">
    <location>
        <begin position="74"/>
        <end position="104"/>
    </location>
</feature>
<keyword evidence="3" id="KW-1185">Reference proteome</keyword>
<accession>A0A1V2L921</accession>
<gene>
    <name evidence="2" type="ORF">BON22_2343</name>
</gene>
<dbReference type="Proteomes" id="UP000189513">
    <property type="component" value="Unassembled WGS sequence"/>
</dbReference>
<dbReference type="EMBL" id="MPUK01000004">
    <property type="protein sequence ID" value="ONH67531.1"/>
    <property type="molecule type" value="Genomic_DNA"/>
</dbReference>
<protein>
    <submittedName>
        <fullName evidence="2">Uncharacterized protein</fullName>
    </submittedName>
</protein>
<proteinExistence type="predicted"/>
<feature type="compositionally biased region" description="Basic and acidic residues" evidence="1">
    <location>
        <begin position="248"/>
        <end position="258"/>
    </location>
</feature>
<feature type="compositionally biased region" description="Low complexity" evidence="1">
    <location>
        <begin position="266"/>
        <end position="276"/>
    </location>
</feature>
<organism evidence="2 3">
    <name type="scientific">Cyberlindnera fabianii</name>
    <name type="common">Yeast</name>
    <name type="synonym">Hansenula fabianii</name>
    <dbReference type="NCBI Taxonomy" id="36022"/>
    <lineage>
        <taxon>Eukaryota</taxon>
        <taxon>Fungi</taxon>
        <taxon>Dikarya</taxon>
        <taxon>Ascomycota</taxon>
        <taxon>Saccharomycotina</taxon>
        <taxon>Saccharomycetes</taxon>
        <taxon>Phaffomycetales</taxon>
        <taxon>Phaffomycetaceae</taxon>
        <taxon>Cyberlindnera</taxon>
    </lineage>
</organism>
<feature type="compositionally biased region" description="Basic and acidic residues" evidence="1">
    <location>
        <begin position="47"/>
        <end position="60"/>
    </location>
</feature>
<name>A0A1V2L921_CYBFA</name>
<feature type="region of interest" description="Disordered" evidence="1">
    <location>
        <begin position="1"/>
        <end position="112"/>
    </location>
</feature>
<feature type="compositionally biased region" description="Basic residues" evidence="1">
    <location>
        <begin position="27"/>
        <end position="37"/>
    </location>
</feature>
<evidence type="ECO:0000313" key="3">
    <source>
        <dbReference type="Proteomes" id="UP000189513"/>
    </source>
</evidence>
<evidence type="ECO:0000256" key="1">
    <source>
        <dbReference type="SAM" id="MobiDB-lite"/>
    </source>
</evidence>
<feature type="region of interest" description="Disordered" evidence="1">
    <location>
        <begin position="248"/>
        <end position="276"/>
    </location>
</feature>
<feature type="compositionally biased region" description="Polar residues" evidence="1">
    <location>
        <begin position="10"/>
        <end position="26"/>
    </location>
</feature>